<dbReference type="Proteomes" id="UP000321947">
    <property type="component" value="Unassembled WGS sequence"/>
</dbReference>
<dbReference type="GO" id="GO:0008270">
    <property type="term" value="F:zinc ion binding"/>
    <property type="evidence" value="ECO:0007669"/>
    <property type="project" value="UniProtKB-KW"/>
</dbReference>
<dbReference type="EMBL" id="SSTD01014035">
    <property type="protein sequence ID" value="TYK04797.1"/>
    <property type="molecule type" value="Genomic_DNA"/>
</dbReference>
<reference evidence="7 8" key="1">
    <citation type="submission" date="2019-08" db="EMBL/GenBank/DDBJ databases">
        <title>Draft genome sequences of two oriental melons (Cucumis melo L. var makuwa).</title>
        <authorList>
            <person name="Kwon S.-Y."/>
        </authorList>
    </citation>
    <scope>NUCLEOTIDE SEQUENCE [LARGE SCALE GENOMIC DNA]</scope>
    <source>
        <strain evidence="8">cv. Chang Bougi</strain>
        <strain evidence="7">cv. SW 3</strain>
        <tissue evidence="5">Leaf</tissue>
    </source>
</reference>
<sequence>MLASQEALAKQMSEVIIKSNNEEALFSGQRRGHSKFQKKVGSKGAEETPKGSQVGGASKNDRLHGHRKKGECYNCGKIGHYAREFRCKKKIAESNAVTSQAESISEEEWDAEACCATTDPNPQSTSNVLENEVLALHAEEVNYENDWIVDSGCSNHMTGDKRKLQNTIEYKGSRVVVTANNSKLPIAHVGKTMIVPRSNSNQVELDNVFYVSGMKKNLVSVSQLTSAGNFVVFGPDDVKVYHNLKVSGTPLMEGRRMDSIYVMSAETAYVNKTRKNDTADLWHARLGHVSCSKLKTIINKTMLKGLPQLDIREDMVCAGCQYGKAHQLPFKDSKFRAKQPLELVHSDVFDPVKQSSVSGMRYMVTFIDDFFRLPQQRLEFKSPYEKLLNIKPTVGHFRVFGCVCYVFVPDHLRSKFNKKAIRCIFVGYDNQRKGWRCVDPTSGRCYTSRNVIFDEASSWWIPESEKSTKNEKSFKEGSKEEISQVQQAPTEAEEGNDEDEEEQVRTQSPWQSGIYNQEPQLRRSTRIRKPNSRYVNAALATFEEPATYEEVSQSIQWRKAMEEEVDTLKKNHTWDLVPKPKDVKPISCKWVYKVKTRADGTIERYKARLVARGFSQQYGLDYDETLSPVAKLTTVRVLLALAASKDWKLWQMNVKNAFLNGELDQDIYMEQPKGFEDKILHDYVCKLRKDLYGLKQAPRAWYGKIAEFLVESGFAVASADSSLFVKAQDSKVVIILVYVDDLIIIGDHIEEVRQIKQNLLVRFEMKKLGELKHFLGLEMEYSEKGLFLGQQKYVKDLLQKYGVSDCKPISIPMKVNKRFCMHEGKDLADPTMYHRLVGSLIYLTLTRPDISYSVGVVSHYMQNSKKPHLEAVRRILRYLRGTTEYVLLYKKGQDCNKRQPTVALSTTEAEYRAAAMAAQENMWIKQLIKDLRQDINHATTLYYDNLSAVRLAENPVFHARTKHVEVHYHFIRENVLQEEIEMKPIKTEDQIADIFMKGLPATKHMEFLQQLGMIER</sequence>
<dbReference type="SUPFAM" id="SSF57756">
    <property type="entry name" value="Retrovirus zinc finger-like domains"/>
    <property type="match status" value="1"/>
</dbReference>
<dbReference type="Pfam" id="PF00098">
    <property type="entry name" value="zf-CCHC"/>
    <property type="match status" value="1"/>
</dbReference>
<feature type="compositionally biased region" description="Basic residues" evidence="3">
    <location>
        <begin position="30"/>
        <end position="41"/>
    </location>
</feature>
<dbReference type="GO" id="GO:0003676">
    <property type="term" value="F:nucleic acid binding"/>
    <property type="evidence" value="ECO:0007669"/>
    <property type="project" value="InterPro"/>
</dbReference>
<evidence type="ECO:0000313" key="8">
    <source>
        <dbReference type="Proteomes" id="UP000321947"/>
    </source>
</evidence>
<feature type="compositionally biased region" description="Polar residues" evidence="3">
    <location>
        <begin position="505"/>
        <end position="519"/>
    </location>
</feature>
<dbReference type="InterPro" id="IPR013103">
    <property type="entry name" value="RVT_2"/>
</dbReference>
<dbReference type="Proteomes" id="UP000321393">
    <property type="component" value="Unassembled WGS sequence"/>
</dbReference>
<protein>
    <submittedName>
        <fullName evidence="5">Integrase, catalytic core</fullName>
    </submittedName>
</protein>
<dbReference type="Pfam" id="PF25597">
    <property type="entry name" value="SH3_retrovirus"/>
    <property type="match status" value="1"/>
</dbReference>
<accession>A0A5A7TYD2</accession>
<dbReference type="InterPro" id="IPR043502">
    <property type="entry name" value="DNA/RNA_pol_sf"/>
</dbReference>
<dbReference type="InterPro" id="IPR025724">
    <property type="entry name" value="GAG-pre-integrase_dom"/>
</dbReference>
<dbReference type="GO" id="GO:0004190">
    <property type="term" value="F:aspartic-type endopeptidase activity"/>
    <property type="evidence" value="ECO:0007669"/>
    <property type="project" value="UniProtKB-KW"/>
</dbReference>
<feature type="domain" description="CCHC-type" evidence="4">
    <location>
        <begin position="72"/>
        <end position="84"/>
    </location>
</feature>
<feature type="compositionally biased region" description="Acidic residues" evidence="3">
    <location>
        <begin position="491"/>
        <end position="502"/>
    </location>
</feature>
<keyword evidence="2" id="KW-0863">Zinc-finger</keyword>
<dbReference type="AlphaFoldDB" id="A0A5A7TYD2"/>
<proteinExistence type="predicted"/>
<evidence type="ECO:0000313" key="7">
    <source>
        <dbReference type="Proteomes" id="UP000321393"/>
    </source>
</evidence>
<keyword evidence="2" id="KW-0862">Zinc</keyword>
<feature type="region of interest" description="Disordered" evidence="3">
    <location>
        <begin position="470"/>
        <end position="527"/>
    </location>
</feature>
<dbReference type="OrthoDB" id="414945at2759"/>
<comment type="caution">
    <text evidence="5">The sequence shown here is derived from an EMBL/GenBank/DDBJ whole genome shotgun (WGS) entry which is preliminary data.</text>
</comment>
<feature type="compositionally biased region" description="Basic and acidic residues" evidence="3">
    <location>
        <begin position="470"/>
        <end position="482"/>
    </location>
</feature>
<evidence type="ECO:0000259" key="4">
    <source>
        <dbReference type="PROSITE" id="PS50158"/>
    </source>
</evidence>
<dbReference type="Pfam" id="PF07727">
    <property type="entry name" value="RVT_2"/>
    <property type="match status" value="1"/>
</dbReference>
<dbReference type="PROSITE" id="PS50158">
    <property type="entry name" value="ZF_CCHC"/>
    <property type="match status" value="1"/>
</dbReference>
<keyword evidence="1" id="KW-0378">Hydrolase</keyword>
<dbReference type="InterPro" id="IPR054722">
    <property type="entry name" value="PolX-like_BBD"/>
</dbReference>
<evidence type="ECO:0000256" key="1">
    <source>
        <dbReference type="ARBA" id="ARBA00022750"/>
    </source>
</evidence>
<dbReference type="Pfam" id="PF22936">
    <property type="entry name" value="Pol_BBD"/>
    <property type="match status" value="1"/>
</dbReference>
<dbReference type="InterPro" id="IPR057670">
    <property type="entry name" value="SH3_retrovirus"/>
</dbReference>
<dbReference type="InterPro" id="IPR036875">
    <property type="entry name" value="Znf_CCHC_sf"/>
</dbReference>
<dbReference type="PANTHER" id="PTHR11439:SF475">
    <property type="entry name" value="CYSTEINE-RICH RLK (RECEPTOR-LIKE PROTEIN KINASE) 8"/>
    <property type="match status" value="1"/>
</dbReference>
<evidence type="ECO:0000256" key="3">
    <source>
        <dbReference type="SAM" id="MobiDB-lite"/>
    </source>
</evidence>
<dbReference type="CDD" id="cd09272">
    <property type="entry name" value="RNase_HI_RT_Ty1"/>
    <property type="match status" value="1"/>
</dbReference>
<evidence type="ECO:0000256" key="2">
    <source>
        <dbReference type="PROSITE-ProRule" id="PRU00047"/>
    </source>
</evidence>
<dbReference type="InterPro" id="IPR001878">
    <property type="entry name" value="Znf_CCHC"/>
</dbReference>
<dbReference type="Pfam" id="PF13976">
    <property type="entry name" value="gag_pre-integrs"/>
    <property type="match status" value="1"/>
</dbReference>
<dbReference type="EMBL" id="SSTE01013576">
    <property type="protein sequence ID" value="KAA0046986.1"/>
    <property type="molecule type" value="Genomic_DNA"/>
</dbReference>
<feature type="region of interest" description="Disordered" evidence="3">
    <location>
        <begin position="21"/>
        <end position="66"/>
    </location>
</feature>
<name>A0A5A7TYD2_CUCMM</name>
<evidence type="ECO:0000313" key="5">
    <source>
        <dbReference type="EMBL" id="KAA0046986.1"/>
    </source>
</evidence>
<keyword evidence="1" id="KW-0064">Aspartyl protease</keyword>
<evidence type="ECO:0000313" key="6">
    <source>
        <dbReference type="EMBL" id="TYK04797.1"/>
    </source>
</evidence>
<gene>
    <name evidence="6" type="ORF">E5676_scaffold68G001190</name>
    <name evidence="5" type="ORF">E6C27_scaffold230G001740</name>
</gene>
<keyword evidence="1" id="KW-0645">Protease</keyword>
<organism evidence="5 7">
    <name type="scientific">Cucumis melo var. makuwa</name>
    <name type="common">Oriental melon</name>
    <dbReference type="NCBI Taxonomy" id="1194695"/>
    <lineage>
        <taxon>Eukaryota</taxon>
        <taxon>Viridiplantae</taxon>
        <taxon>Streptophyta</taxon>
        <taxon>Embryophyta</taxon>
        <taxon>Tracheophyta</taxon>
        <taxon>Spermatophyta</taxon>
        <taxon>Magnoliopsida</taxon>
        <taxon>eudicotyledons</taxon>
        <taxon>Gunneridae</taxon>
        <taxon>Pentapetalae</taxon>
        <taxon>rosids</taxon>
        <taxon>fabids</taxon>
        <taxon>Cucurbitales</taxon>
        <taxon>Cucurbitaceae</taxon>
        <taxon>Benincaseae</taxon>
        <taxon>Cucumis</taxon>
    </lineage>
</organism>
<dbReference type="PANTHER" id="PTHR11439">
    <property type="entry name" value="GAG-POL-RELATED RETROTRANSPOSON"/>
    <property type="match status" value="1"/>
</dbReference>
<dbReference type="SUPFAM" id="SSF56672">
    <property type="entry name" value="DNA/RNA polymerases"/>
    <property type="match status" value="1"/>
</dbReference>
<keyword evidence="2" id="KW-0479">Metal-binding</keyword>